<feature type="signal peptide" evidence="2">
    <location>
        <begin position="1"/>
        <end position="22"/>
    </location>
</feature>
<evidence type="ECO:0000256" key="2">
    <source>
        <dbReference type="SAM" id="SignalP"/>
    </source>
</evidence>
<dbReference type="AlphaFoldDB" id="A0A9X4BHL0"/>
<feature type="region of interest" description="Disordered" evidence="1">
    <location>
        <begin position="215"/>
        <end position="235"/>
    </location>
</feature>
<proteinExistence type="predicted"/>
<evidence type="ECO:0000313" key="4">
    <source>
        <dbReference type="Proteomes" id="UP001139971"/>
    </source>
</evidence>
<sequence>MVTKTTFLALLLAAASAAPAFAQSGDIHALRCHGCSDPQFEQAAIGAGLGKRWLYDFAGGELRAYLVGREPNGTGGFFYEAVPLPVEAVYQTLFDRAWAVYRGNGSLSKSVVLTLAGAPATGGHSDDSVFTLFNSDVGMGRFNTWLAQYMAQQGIPVSPDASEIQTLIVSNPTIKFAGDYKRVGVRVIFKDGQAQFELEDDEAAYRFKPGSAWDSDGRKIPESPSQIGQGEYRFPHGEQSQDYQNYLSLIRYWGVPIGNGGWICTEVTGGGSVERGCRLGR</sequence>
<keyword evidence="2" id="KW-0732">Signal</keyword>
<keyword evidence="4" id="KW-1185">Reference proteome</keyword>
<comment type="caution">
    <text evidence="3">The sequence shown here is derived from an EMBL/GenBank/DDBJ whole genome shotgun (WGS) entry which is preliminary data.</text>
</comment>
<dbReference type="RefSeq" id="WP_263541096.1">
    <property type="nucleotide sequence ID" value="NZ_JAOVZO020000011.1"/>
</dbReference>
<evidence type="ECO:0000256" key="1">
    <source>
        <dbReference type="SAM" id="MobiDB-lite"/>
    </source>
</evidence>
<feature type="chain" id="PRO_5040740923" evidence="2">
    <location>
        <begin position="23"/>
        <end position="281"/>
    </location>
</feature>
<protein>
    <submittedName>
        <fullName evidence="3">Uncharacterized protein</fullName>
    </submittedName>
</protein>
<name>A0A9X4BHL0_9GAMM</name>
<gene>
    <name evidence="3" type="ORF">OD750_008180</name>
</gene>
<accession>A0A9X4BHL0</accession>
<dbReference type="Proteomes" id="UP001139971">
    <property type="component" value="Unassembled WGS sequence"/>
</dbReference>
<reference evidence="3" key="1">
    <citation type="submission" date="2023-02" db="EMBL/GenBank/DDBJ databases">
        <title>Tahibacter soli sp. nov. isolated from soil.</title>
        <authorList>
            <person name="Baek J.H."/>
            <person name="Lee J.K."/>
            <person name="Choi D.G."/>
            <person name="Jeon C.O."/>
        </authorList>
    </citation>
    <scope>NUCLEOTIDE SEQUENCE</scope>
    <source>
        <strain evidence="3">BL</strain>
    </source>
</reference>
<organism evidence="3 4">
    <name type="scientific">Tahibacter soli</name>
    <dbReference type="NCBI Taxonomy" id="2983605"/>
    <lineage>
        <taxon>Bacteria</taxon>
        <taxon>Pseudomonadati</taxon>
        <taxon>Pseudomonadota</taxon>
        <taxon>Gammaproteobacteria</taxon>
        <taxon>Lysobacterales</taxon>
        <taxon>Rhodanobacteraceae</taxon>
        <taxon>Tahibacter</taxon>
    </lineage>
</organism>
<evidence type="ECO:0000313" key="3">
    <source>
        <dbReference type="EMBL" id="MDC8012523.1"/>
    </source>
</evidence>
<dbReference type="EMBL" id="JAOVZO020000011">
    <property type="protein sequence ID" value="MDC8012523.1"/>
    <property type="molecule type" value="Genomic_DNA"/>
</dbReference>